<dbReference type="RefSeq" id="XP_025475938.1">
    <property type="nucleotide sequence ID" value="XM_025618207.1"/>
</dbReference>
<dbReference type="GeneID" id="37120663"/>
<proteinExistence type="predicted"/>
<evidence type="ECO:0000313" key="1">
    <source>
        <dbReference type="EMBL" id="PYH30460.1"/>
    </source>
</evidence>
<dbReference type="Proteomes" id="UP000247647">
    <property type="component" value="Unassembled WGS sequence"/>
</dbReference>
<gene>
    <name evidence="1" type="ORF">BO87DRAFT_155933</name>
</gene>
<name>A0A318YCR2_ASPNB</name>
<protein>
    <submittedName>
        <fullName evidence="1">Uncharacterized protein</fullName>
    </submittedName>
</protein>
<accession>A0A318YCR2</accession>
<keyword evidence="2" id="KW-1185">Reference proteome</keyword>
<organism evidence="1 2">
    <name type="scientific">Aspergillus neoniger (strain CBS 115656)</name>
    <dbReference type="NCBI Taxonomy" id="1448310"/>
    <lineage>
        <taxon>Eukaryota</taxon>
        <taxon>Fungi</taxon>
        <taxon>Dikarya</taxon>
        <taxon>Ascomycota</taxon>
        <taxon>Pezizomycotina</taxon>
        <taxon>Eurotiomycetes</taxon>
        <taxon>Eurotiomycetidae</taxon>
        <taxon>Eurotiales</taxon>
        <taxon>Aspergillaceae</taxon>
        <taxon>Aspergillus</taxon>
        <taxon>Aspergillus subgen. Circumdati</taxon>
    </lineage>
</organism>
<sequence>MQNLLHTKIISPHHHCRGTGSDHIITTHHCVFCIPPPRNWQIERLSRHLSPVPLFSVEYALLDDFLSPLIPVDKPGHPLTGSPESIIPGFDGLIPSS</sequence>
<evidence type="ECO:0000313" key="2">
    <source>
        <dbReference type="Proteomes" id="UP000247647"/>
    </source>
</evidence>
<reference evidence="1" key="1">
    <citation type="submission" date="2016-12" db="EMBL/GenBank/DDBJ databases">
        <title>The genomes of Aspergillus section Nigri reveals drivers in fungal speciation.</title>
        <authorList>
            <consortium name="DOE Joint Genome Institute"/>
            <person name="Vesth T.C."/>
            <person name="Nybo J."/>
            <person name="Theobald S."/>
            <person name="Brandl J."/>
            <person name="Frisvad J.C."/>
            <person name="Nielsen K.F."/>
            <person name="Lyhne E.K."/>
            <person name="Kogle M.E."/>
            <person name="Kuo A."/>
            <person name="Riley R."/>
            <person name="Clum A."/>
            <person name="Nolan M."/>
            <person name="Lipzen A."/>
            <person name="Salamov A."/>
            <person name="Henrissat B."/>
            <person name="Wiebenga A."/>
            <person name="De Vries R.P."/>
            <person name="Grigoriev I.V."/>
            <person name="Mortensen U.H."/>
            <person name="Andersen M.R."/>
            <person name="Baker S.E."/>
        </authorList>
    </citation>
    <scope>NUCLEOTIDE SEQUENCE [LARGE SCALE GENOMIC DNA]</scope>
    <source>
        <strain evidence="1">CBS 115656</strain>
    </source>
</reference>
<dbReference type="AlphaFoldDB" id="A0A318YCR2"/>
<dbReference type="EMBL" id="KZ821481">
    <property type="protein sequence ID" value="PYH30460.1"/>
    <property type="molecule type" value="Genomic_DNA"/>
</dbReference>